<feature type="repeat" description="RCC1" evidence="1">
    <location>
        <begin position="181"/>
        <end position="232"/>
    </location>
</feature>
<evidence type="ECO:0000313" key="3">
    <source>
        <dbReference type="Proteomes" id="UP000271889"/>
    </source>
</evidence>
<evidence type="ECO:0000256" key="1">
    <source>
        <dbReference type="PROSITE-ProRule" id="PRU00235"/>
    </source>
</evidence>
<dbReference type="Pfam" id="PF00415">
    <property type="entry name" value="RCC1"/>
    <property type="match status" value="2"/>
</dbReference>
<dbReference type="AlphaFoldDB" id="A0A3P6QP61"/>
<dbReference type="GO" id="GO:0019843">
    <property type="term" value="F:rRNA binding"/>
    <property type="evidence" value="ECO:0007669"/>
    <property type="project" value="TreeGrafter"/>
</dbReference>
<dbReference type="GO" id="GO:0070131">
    <property type="term" value="P:positive regulation of mitochondrial translation"/>
    <property type="evidence" value="ECO:0007669"/>
    <property type="project" value="TreeGrafter"/>
</dbReference>
<accession>A0A3P6QP61</accession>
<feature type="repeat" description="RCC1" evidence="1">
    <location>
        <begin position="76"/>
        <end position="128"/>
    </location>
</feature>
<feature type="non-terminal residue" evidence="2">
    <location>
        <position position="1"/>
    </location>
</feature>
<name>A0A3P6QP61_CYLGO</name>
<dbReference type="InterPro" id="IPR000408">
    <property type="entry name" value="Reg_chr_condens"/>
</dbReference>
<organism evidence="2 3">
    <name type="scientific">Cylicostephanus goldi</name>
    <name type="common">Nematode worm</name>
    <dbReference type="NCBI Taxonomy" id="71465"/>
    <lineage>
        <taxon>Eukaryota</taxon>
        <taxon>Metazoa</taxon>
        <taxon>Ecdysozoa</taxon>
        <taxon>Nematoda</taxon>
        <taxon>Chromadorea</taxon>
        <taxon>Rhabditida</taxon>
        <taxon>Rhabditina</taxon>
        <taxon>Rhabditomorpha</taxon>
        <taxon>Strongyloidea</taxon>
        <taxon>Strongylidae</taxon>
        <taxon>Cylicostephanus</taxon>
    </lineage>
</organism>
<dbReference type="PANTHER" id="PTHR46337:SF1">
    <property type="entry name" value="RCC1-LIKE G EXCHANGING FACTOR-LIKE PROTEIN"/>
    <property type="match status" value="1"/>
</dbReference>
<dbReference type="PRINTS" id="PR00633">
    <property type="entry name" value="RCCNDNSATION"/>
</dbReference>
<dbReference type="Gene3D" id="2.130.10.30">
    <property type="entry name" value="Regulator of chromosome condensation 1/beta-lactamase-inhibitor protein II"/>
    <property type="match status" value="1"/>
</dbReference>
<dbReference type="GO" id="GO:0005743">
    <property type="term" value="C:mitochondrial inner membrane"/>
    <property type="evidence" value="ECO:0007669"/>
    <property type="project" value="TreeGrafter"/>
</dbReference>
<dbReference type="InterPro" id="IPR009091">
    <property type="entry name" value="RCC1/BLIP-II"/>
</dbReference>
<dbReference type="OrthoDB" id="70707at2759"/>
<feature type="repeat" description="RCC1" evidence="1">
    <location>
        <begin position="233"/>
        <end position="281"/>
    </location>
</feature>
<gene>
    <name evidence="2" type="ORF">CGOC_LOCUS2244</name>
</gene>
<dbReference type="PANTHER" id="PTHR46337">
    <property type="entry name" value="RCC1-LIKE G EXCHANGING FACTOR-LIKE PROTEIN"/>
    <property type="match status" value="1"/>
</dbReference>
<dbReference type="PROSITE" id="PS50012">
    <property type="entry name" value="RCC1_3"/>
    <property type="match status" value="4"/>
</dbReference>
<reference evidence="2 3" key="1">
    <citation type="submission" date="2018-11" db="EMBL/GenBank/DDBJ databases">
        <authorList>
            <consortium name="Pathogen Informatics"/>
        </authorList>
    </citation>
    <scope>NUCLEOTIDE SEQUENCE [LARGE SCALE GENOMIC DNA]</scope>
</reference>
<proteinExistence type="predicted"/>
<dbReference type="InterPro" id="IPR053035">
    <property type="entry name" value="Mitochondrial_GEF_domain"/>
</dbReference>
<keyword evidence="3" id="KW-1185">Reference proteome</keyword>
<dbReference type="EMBL" id="UYRV01004913">
    <property type="protein sequence ID" value="VDK52072.1"/>
    <property type="molecule type" value="Genomic_DNA"/>
</dbReference>
<dbReference type="Pfam" id="PF13540">
    <property type="entry name" value="RCC1_2"/>
    <property type="match status" value="1"/>
</dbReference>
<dbReference type="SUPFAM" id="SSF50985">
    <property type="entry name" value="RCC1/BLIP-II"/>
    <property type="match status" value="1"/>
</dbReference>
<dbReference type="GO" id="GO:0005085">
    <property type="term" value="F:guanyl-nucleotide exchange factor activity"/>
    <property type="evidence" value="ECO:0007669"/>
    <property type="project" value="TreeGrafter"/>
</dbReference>
<protein>
    <submittedName>
        <fullName evidence="2">Uncharacterized protein</fullName>
    </submittedName>
</protein>
<feature type="repeat" description="RCC1" evidence="1">
    <location>
        <begin position="17"/>
        <end position="75"/>
    </location>
</feature>
<evidence type="ECO:0000313" key="2">
    <source>
        <dbReference type="EMBL" id="VDK52072.1"/>
    </source>
</evidence>
<dbReference type="Proteomes" id="UP000271889">
    <property type="component" value="Unassembled WGS sequence"/>
</dbReference>
<sequence>ILSISSGRAHSLVSTTSGVYAFGDNAHGQCGQDPEQRREVHGVKDTPLPKIEIPSDSPVSAVHCALDSSFILTEKGEIFAFGLNEDGQCANGEYGIQWKPCKILGDAADERIIAISGSSDTLLALSEKGELFIWGQCEYGQAGVGNDKIQMNFSRFVPFPSGKIVSAGSTASSCIINTDRGEVYAWGVGLLGFGPSTQKLDRPTLMDQPLFENQKVDKVYAGNTSFAAINSSGRLFTWGQNRYGLLGLEHGKDQYFPYQVFFPYDVKHVSLGPDHSLFLLK</sequence>